<evidence type="ECO:0000256" key="2">
    <source>
        <dbReference type="ARBA" id="ARBA00010992"/>
    </source>
</evidence>
<evidence type="ECO:0000256" key="5">
    <source>
        <dbReference type="ARBA" id="ARBA00023136"/>
    </source>
</evidence>
<evidence type="ECO:0000313" key="9">
    <source>
        <dbReference type="Proteomes" id="UP001446871"/>
    </source>
</evidence>
<keyword evidence="9" id="KW-1185">Reference proteome</keyword>
<dbReference type="PROSITE" id="PS00217">
    <property type="entry name" value="SUGAR_TRANSPORT_2"/>
    <property type="match status" value="1"/>
</dbReference>
<feature type="transmembrane region" description="Helical" evidence="6">
    <location>
        <begin position="60"/>
        <end position="83"/>
    </location>
</feature>
<dbReference type="SUPFAM" id="SSF103473">
    <property type="entry name" value="MFS general substrate transporter"/>
    <property type="match status" value="1"/>
</dbReference>
<comment type="caution">
    <text evidence="8">The sequence shown here is derived from an EMBL/GenBank/DDBJ whole genome shotgun (WGS) entry which is preliminary data.</text>
</comment>
<feature type="transmembrane region" description="Helical" evidence="6">
    <location>
        <begin position="95"/>
        <end position="113"/>
    </location>
</feature>
<evidence type="ECO:0000256" key="4">
    <source>
        <dbReference type="ARBA" id="ARBA00022989"/>
    </source>
</evidence>
<dbReference type="InterPro" id="IPR050360">
    <property type="entry name" value="MFS_Sugar_Transporters"/>
</dbReference>
<proteinExistence type="inferred from homology"/>
<dbReference type="PROSITE" id="PS50850">
    <property type="entry name" value="MFS"/>
    <property type="match status" value="1"/>
</dbReference>
<feature type="domain" description="Major facilitator superfamily (MFS) profile" evidence="7">
    <location>
        <begin position="1"/>
        <end position="233"/>
    </location>
</feature>
<dbReference type="PANTHER" id="PTHR48022:SF8">
    <property type="entry name" value="MAJOR FACILITATOR SUPERFAMILY (MFS) PROFILE DOMAIN-CONTAINING PROTEIN-RELATED"/>
    <property type="match status" value="1"/>
</dbReference>
<name>A0ABR1U236_9PEZI</name>
<organism evidence="8 9">
    <name type="scientific">Apiospora saccharicola</name>
    <dbReference type="NCBI Taxonomy" id="335842"/>
    <lineage>
        <taxon>Eukaryota</taxon>
        <taxon>Fungi</taxon>
        <taxon>Dikarya</taxon>
        <taxon>Ascomycota</taxon>
        <taxon>Pezizomycotina</taxon>
        <taxon>Sordariomycetes</taxon>
        <taxon>Xylariomycetidae</taxon>
        <taxon>Amphisphaeriales</taxon>
        <taxon>Apiosporaceae</taxon>
        <taxon>Apiospora</taxon>
    </lineage>
</organism>
<evidence type="ECO:0000256" key="1">
    <source>
        <dbReference type="ARBA" id="ARBA00004141"/>
    </source>
</evidence>
<dbReference type="PANTHER" id="PTHR48022">
    <property type="entry name" value="PLASTIDIC GLUCOSE TRANSPORTER 4"/>
    <property type="match status" value="1"/>
</dbReference>
<feature type="transmembrane region" description="Helical" evidence="6">
    <location>
        <begin position="26"/>
        <end position="48"/>
    </location>
</feature>
<keyword evidence="3 6" id="KW-0812">Transmembrane</keyword>
<accession>A0ABR1U236</accession>
<evidence type="ECO:0000256" key="3">
    <source>
        <dbReference type="ARBA" id="ARBA00022692"/>
    </source>
</evidence>
<protein>
    <recommendedName>
        <fullName evidence="7">Major facilitator superfamily (MFS) profile domain-containing protein</fullName>
    </recommendedName>
</protein>
<comment type="similarity">
    <text evidence="2">Belongs to the major facilitator superfamily. Sugar transporter (TC 2.A.1.1) family.</text>
</comment>
<sequence>MAVTLASGLFLAGCAMQEIPNLGVFYAGRFLGGLAIGATSILASQYLAENAPKSVRGSLTTSYNLMIVVALALALALALWANYGVSMRPQDPDDHMQWQLALGIQLILGGLLFQAQGPAREPHPTSGANTWKYVRKLTGTDSLNYFAPQIFSMVGVPKGSGSLLTTGVYGIVKVVTTLAYVTVIVDRIGRRLPLIVGALIQGTVMLYLALFIKSAKPQEGGGTSAGGIVGVVW</sequence>
<dbReference type="InterPro" id="IPR005828">
    <property type="entry name" value="MFS_sugar_transport-like"/>
</dbReference>
<evidence type="ECO:0000259" key="7">
    <source>
        <dbReference type="PROSITE" id="PS50850"/>
    </source>
</evidence>
<dbReference type="Gene3D" id="1.20.1250.20">
    <property type="entry name" value="MFS general substrate transporter like domains"/>
    <property type="match status" value="2"/>
</dbReference>
<keyword evidence="4 6" id="KW-1133">Transmembrane helix</keyword>
<dbReference type="InterPro" id="IPR005829">
    <property type="entry name" value="Sugar_transporter_CS"/>
</dbReference>
<evidence type="ECO:0000313" key="8">
    <source>
        <dbReference type="EMBL" id="KAK8052966.1"/>
    </source>
</evidence>
<dbReference type="EMBL" id="JAQQWM010000008">
    <property type="protein sequence ID" value="KAK8052966.1"/>
    <property type="molecule type" value="Genomic_DNA"/>
</dbReference>
<comment type="subcellular location">
    <subcellularLocation>
        <location evidence="1">Membrane</location>
        <topology evidence="1">Multi-pass membrane protein</topology>
    </subcellularLocation>
</comment>
<dbReference type="Pfam" id="PF00083">
    <property type="entry name" value="Sugar_tr"/>
    <property type="match status" value="2"/>
</dbReference>
<dbReference type="InterPro" id="IPR020846">
    <property type="entry name" value="MFS_dom"/>
</dbReference>
<feature type="transmembrane region" description="Helical" evidence="6">
    <location>
        <begin position="191"/>
        <end position="212"/>
    </location>
</feature>
<keyword evidence="5 6" id="KW-0472">Membrane</keyword>
<evidence type="ECO:0000256" key="6">
    <source>
        <dbReference type="SAM" id="Phobius"/>
    </source>
</evidence>
<reference evidence="8 9" key="1">
    <citation type="submission" date="2023-01" db="EMBL/GenBank/DDBJ databases">
        <title>Analysis of 21 Apiospora genomes using comparative genomics revels a genus with tremendous synthesis potential of carbohydrate active enzymes and secondary metabolites.</title>
        <authorList>
            <person name="Sorensen T."/>
        </authorList>
    </citation>
    <scope>NUCLEOTIDE SEQUENCE [LARGE SCALE GENOMIC DNA]</scope>
    <source>
        <strain evidence="8 9">CBS 83171</strain>
    </source>
</reference>
<feature type="transmembrane region" description="Helical" evidence="6">
    <location>
        <begin position="163"/>
        <end position="185"/>
    </location>
</feature>
<dbReference type="InterPro" id="IPR036259">
    <property type="entry name" value="MFS_trans_sf"/>
</dbReference>
<gene>
    <name evidence="8" type="ORF">PG996_012267</name>
</gene>
<dbReference type="Proteomes" id="UP001446871">
    <property type="component" value="Unassembled WGS sequence"/>
</dbReference>